<keyword evidence="1 4" id="KW-0963">Cytoplasm</keyword>
<evidence type="ECO:0000313" key="5">
    <source>
        <dbReference type="EMBL" id="SPC33406.1"/>
    </source>
</evidence>
<dbReference type="GeneID" id="41594308"/>
<dbReference type="InterPro" id="IPR002778">
    <property type="entry name" value="Signal_recog_particle_SRP19"/>
</dbReference>
<keyword evidence="3 4" id="KW-0687">Ribonucleoprotein</keyword>
<organism evidence="5 6">
    <name type="scientific">Candidatus Nitrosocaldus cavascurensis</name>
    <dbReference type="NCBI Taxonomy" id="2058097"/>
    <lineage>
        <taxon>Archaea</taxon>
        <taxon>Nitrososphaerota</taxon>
        <taxon>Nitrososphaeria</taxon>
        <taxon>Candidatus Nitrosocaldales</taxon>
        <taxon>Candidatus Nitrosocaldaceae</taxon>
        <taxon>Candidatus Nitrosocaldus</taxon>
    </lineage>
</organism>
<dbReference type="SUPFAM" id="SSF69695">
    <property type="entry name" value="SRP19"/>
    <property type="match status" value="1"/>
</dbReference>
<dbReference type="Pfam" id="PF01922">
    <property type="entry name" value="SRP19"/>
    <property type="match status" value="1"/>
</dbReference>
<dbReference type="InterPro" id="IPR022938">
    <property type="entry name" value="SRP19_arc-type"/>
</dbReference>
<dbReference type="HAMAP" id="MF_00305">
    <property type="entry name" value="SRP19"/>
    <property type="match status" value="1"/>
</dbReference>
<evidence type="ECO:0000256" key="2">
    <source>
        <dbReference type="ARBA" id="ARBA00023135"/>
    </source>
</evidence>
<dbReference type="GO" id="GO:0006614">
    <property type="term" value="P:SRP-dependent cotranslational protein targeting to membrane"/>
    <property type="evidence" value="ECO:0007669"/>
    <property type="project" value="InterPro"/>
</dbReference>
<dbReference type="GO" id="GO:0008312">
    <property type="term" value="F:7S RNA binding"/>
    <property type="evidence" value="ECO:0007669"/>
    <property type="project" value="UniProtKB-UniRule"/>
</dbReference>
<dbReference type="Proteomes" id="UP000236248">
    <property type="component" value="Chromosome NCAV"/>
</dbReference>
<comment type="subcellular location">
    <subcellularLocation>
        <location evidence="4">Cytoplasm</location>
    </subcellularLocation>
</comment>
<evidence type="ECO:0000256" key="4">
    <source>
        <dbReference type="HAMAP-Rule" id="MF_00305"/>
    </source>
</evidence>
<sequence length="101" mass="11818">MKDYEHHIIWLDYFNKNLSKGKGRRINKSKAVFDPSMDELVEAARLAGYEPKDVNDNARYPRRSYTRSGYIMVEKKEGINKSTVLNRIAEALLQIRSRRGK</sequence>
<dbReference type="RefSeq" id="WP_103287767.1">
    <property type="nucleotide sequence ID" value="NZ_LT981265.1"/>
</dbReference>
<dbReference type="GO" id="GO:0048500">
    <property type="term" value="C:signal recognition particle"/>
    <property type="evidence" value="ECO:0007669"/>
    <property type="project" value="UniProtKB-UniRule"/>
</dbReference>
<accession>A0A2K5AP40</accession>
<proteinExistence type="inferred from homology"/>
<gene>
    <name evidence="5" type="primary">srp</name>
    <name evidence="4" type="synonym">srp19</name>
    <name evidence="5" type="ORF">NCAV_0206</name>
</gene>
<dbReference type="EMBL" id="LT981265">
    <property type="protein sequence ID" value="SPC33406.1"/>
    <property type="molecule type" value="Genomic_DNA"/>
</dbReference>
<evidence type="ECO:0000256" key="3">
    <source>
        <dbReference type="ARBA" id="ARBA00023274"/>
    </source>
</evidence>
<evidence type="ECO:0000256" key="1">
    <source>
        <dbReference type="ARBA" id="ARBA00022490"/>
    </source>
</evidence>
<dbReference type="KEGG" id="ncv:NCAV_0206"/>
<comment type="similarity">
    <text evidence="4">Belongs to the SRP19 family.</text>
</comment>
<keyword evidence="6" id="KW-1185">Reference proteome</keyword>
<keyword evidence="4" id="KW-0694">RNA-binding</keyword>
<comment type="function">
    <text evidence="4">Involved in targeting and insertion of nascent membrane proteins into the cytoplasmic membrane. Binds directly to 7S RNA and mediates binding of the 54 kDa subunit of the SRP.</text>
</comment>
<comment type="subunit">
    <text evidence="4">Part of the signal recognition particle protein translocation system, which is composed of SRP and FtsY. Archaeal SRP consists of a 7S RNA molecule of 300 nucleotides and two protein subunits: SRP54 and SRP19.</text>
</comment>
<reference evidence="6" key="1">
    <citation type="submission" date="2018-01" db="EMBL/GenBank/DDBJ databases">
        <authorList>
            <person name="Kerou L M."/>
        </authorList>
    </citation>
    <scope>NUCLEOTIDE SEQUENCE [LARGE SCALE GENOMIC DNA]</scope>
    <source>
        <strain evidence="6">SCU2</strain>
    </source>
</reference>
<evidence type="ECO:0000313" key="6">
    <source>
        <dbReference type="Proteomes" id="UP000236248"/>
    </source>
</evidence>
<dbReference type="InterPro" id="IPR036521">
    <property type="entry name" value="SRP19-like_sf"/>
</dbReference>
<keyword evidence="2 4" id="KW-0733">Signal recognition particle</keyword>
<name>A0A2K5AP40_9ARCH</name>
<protein>
    <recommendedName>
        <fullName evidence="4">Signal recognition particle 19 kDa protein</fullName>
        <shortName evidence="4">SRP19</shortName>
    </recommendedName>
</protein>
<dbReference type="AlphaFoldDB" id="A0A2K5AP40"/>
<dbReference type="Gene3D" id="3.30.56.30">
    <property type="entry name" value="Signal recognition particle, SRP19-like subunit"/>
    <property type="match status" value="1"/>
</dbReference>